<dbReference type="PANTHER" id="PTHR43591">
    <property type="entry name" value="METHYLTRANSFERASE"/>
    <property type="match status" value="1"/>
</dbReference>
<dbReference type="GO" id="GO:0032259">
    <property type="term" value="P:methylation"/>
    <property type="evidence" value="ECO:0007669"/>
    <property type="project" value="UniProtKB-KW"/>
</dbReference>
<dbReference type="GO" id="GO:0008757">
    <property type="term" value="F:S-adenosylmethionine-dependent methyltransferase activity"/>
    <property type="evidence" value="ECO:0007669"/>
    <property type="project" value="InterPro"/>
</dbReference>
<dbReference type="Proteomes" id="UP000005938">
    <property type="component" value="Unassembled WGS sequence"/>
</dbReference>
<dbReference type="Pfam" id="PF08241">
    <property type="entry name" value="Methyltransf_11"/>
    <property type="match status" value="1"/>
</dbReference>
<accession>I0WEC8</accession>
<dbReference type="eggNOG" id="COG2226">
    <property type="taxonomic scope" value="Bacteria"/>
</dbReference>
<evidence type="ECO:0000313" key="2">
    <source>
        <dbReference type="EMBL" id="EID74744.1"/>
    </source>
</evidence>
<feature type="domain" description="Methyltransferase type 11" evidence="1">
    <location>
        <begin position="42"/>
        <end position="134"/>
    </location>
</feature>
<organism evidence="2 3">
    <name type="scientific">Imtechella halotolerans K1</name>
    <dbReference type="NCBI Taxonomy" id="946077"/>
    <lineage>
        <taxon>Bacteria</taxon>
        <taxon>Pseudomonadati</taxon>
        <taxon>Bacteroidota</taxon>
        <taxon>Flavobacteriia</taxon>
        <taxon>Flavobacteriales</taxon>
        <taxon>Flavobacteriaceae</taxon>
        <taxon>Imtechella</taxon>
    </lineage>
</organism>
<evidence type="ECO:0000313" key="3">
    <source>
        <dbReference type="Proteomes" id="UP000005938"/>
    </source>
</evidence>
<dbReference type="EMBL" id="AJJU01000009">
    <property type="protein sequence ID" value="EID74744.1"/>
    <property type="molecule type" value="Genomic_DNA"/>
</dbReference>
<reference evidence="2 3" key="1">
    <citation type="journal article" date="2012" name="J. Bacteriol.">
        <title>Genome Sequence of the Halotolerant Bacterium Imtechella halotolerans K1T.</title>
        <authorList>
            <person name="Kumar S."/>
            <person name="Vikram S."/>
            <person name="Subramanian S."/>
            <person name="Raghava G.P."/>
            <person name="Pinnaka A.K."/>
        </authorList>
    </citation>
    <scope>NUCLEOTIDE SEQUENCE [LARGE SCALE GENOMIC DNA]</scope>
    <source>
        <strain evidence="2 3">K1</strain>
    </source>
</reference>
<proteinExistence type="predicted"/>
<dbReference type="RefSeq" id="WP_008239342.1">
    <property type="nucleotide sequence ID" value="NZ_AJJU01000009.1"/>
</dbReference>
<protein>
    <submittedName>
        <fullName evidence="2">Putative methyltransferase, S-adenosyl-L-methionine (SAM)-MTase protein</fullName>
    </submittedName>
</protein>
<gene>
    <name evidence="2" type="ORF">W5A_08187</name>
</gene>
<dbReference type="STRING" id="946077.W5A_08187"/>
<keyword evidence="2" id="KW-0489">Methyltransferase</keyword>
<dbReference type="InterPro" id="IPR013216">
    <property type="entry name" value="Methyltransf_11"/>
</dbReference>
<evidence type="ECO:0000259" key="1">
    <source>
        <dbReference type="Pfam" id="PF08241"/>
    </source>
</evidence>
<sequence>MNLKKDKWNDGDSYEYFMGRWSSLMAIKFLQWLQIPPGKCWLDIGCGTGALSEAIEKHMSPADLSAMDKSASYVKKAKQRILQNQNFKTGEVDHIPFDNQKFDVLVSGLALNFFPSIENALLEFKRVTKPGGVIGSYVWDYSNKMEFLRYFWDAAYQIDPSSKSLDEGIRFPLCSTENLVKAFTKAGITDIESSFLDIETIFKDFNDYWNPFLGGQGPAPSFLQSLPTNLQNELKDKIRERIHSEPNGSIQLIARALVIKGINDIKS</sequence>
<dbReference type="SUPFAM" id="SSF53335">
    <property type="entry name" value="S-adenosyl-L-methionine-dependent methyltransferases"/>
    <property type="match status" value="1"/>
</dbReference>
<dbReference type="Gene3D" id="3.40.50.150">
    <property type="entry name" value="Vaccinia Virus protein VP39"/>
    <property type="match status" value="1"/>
</dbReference>
<comment type="caution">
    <text evidence="2">The sequence shown here is derived from an EMBL/GenBank/DDBJ whole genome shotgun (WGS) entry which is preliminary data.</text>
</comment>
<dbReference type="InterPro" id="IPR029063">
    <property type="entry name" value="SAM-dependent_MTases_sf"/>
</dbReference>
<name>I0WEC8_9FLAO</name>
<dbReference type="OrthoDB" id="9789123at2"/>
<dbReference type="AlphaFoldDB" id="I0WEC8"/>
<dbReference type="CDD" id="cd02440">
    <property type="entry name" value="AdoMet_MTases"/>
    <property type="match status" value="1"/>
</dbReference>
<keyword evidence="3" id="KW-1185">Reference proteome</keyword>
<keyword evidence="2" id="KW-0808">Transferase</keyword>